<dbReference type="PIRSF" id="PIRSF001604">
    <property type="entry name" value="LigA"/>
    <property type="match status" value="1"/>
</dbReference>
<dbReference type="SUPFAM" id="SSF56091">
    <property type="entry name" value="DNA ligase/mRNA capping enzyme, catalytic domain"/>
    <property type="match status" value="1"/>
</dbReference>
<dbReference type="Gene3D" id="1.10.150.20">
    <property type="entry name" value="5' to 3' exonuclease, C-terminal subdomain"/>
    <property type="match status" value="2"/>
</dbReference>
<dbReference type="FunFam" id="1.10.150.20:FF:000007">
    <property type="entry name" value="DNA ligase"/>
    <property type="match status" value="1"/>
</dbReference>
<dbReference type="FunFam" id="1.10.150.20:FF:000006">
    <property type="entry name" value="DNA ligase"/>
    <property type="match status" value="1"/>
</dbReference>
<dbReference type="Pfam" id="PF03119">
    <property type="entry name" value="DNA_ligase_ZBD"/>
    <property type="match status" value="1"/>
</dbReference>
<dbReference type="PANTHER" id="PTHR23389">
    <property type="entry name" value="CHROMOSOME TRANSMISSION FIDELITY FACTOR 18"/>
    <property type="match status" value="1"/>
</dbReference>
<dbReference type="FunFam" id="3.30.470.30:FF:000001">
    <property type="entry name" value="DNA ligase"/>
    <property type="match status" value="1"/>
</dbReference>
<feature type="binding site" evidence="15">
    <location>
        <position position="311"/>
    </location>
    <ligand>
        <name>NAD(+)</name>
        <dbReference type="ChEBI" id="CHEBI:57540"/>
    </ligand>
</feature>
<dbReference type="Pfam" id="PF01653">
    <property type="entry name" value="DNA_ligase_aden"/>
    <property type="match status" value="1"/>
</dbReference>
<feature type="binding site" evidence="15">
    <location>
        <begin position="85"/>
        <end position="86"/>
    </location>
    <ligand>
        <name>NAD(+)</name>
        <dbReference type="ChEBI" id="CHEBI:57540"/>
    </ligand>
</feature>
<evidence type="ECO:0000313" key="17">
    <source>
        <dbReference type="EMBL" id="QCT73060.1"/>
    </source>
</evidence>
<dbReference type="InterPro" id="IPR041663">
    <property type="entry name" value="DisA/LigA_HHH"/>
</dbReference>
<gene>
    <name evidence="15 17" type="primary">ligA</name>
    <name evidence="17" type="ORF">CPZ25_017565</name>
</gene>
<feature type="binding site" evidence="15">
    <location>
        <position position="171"/>
    </location>
    <ligand>
        <name>NAD(+)</name>
        <dbReference type="ChEBI" id="CHEBI:57540"/>
    </ligand>
</feature>
<comment type="catalytic activity">
    <reaction evidence="13 15">
        <text>NAD(+) + (deoxyribonucleotide)n-3'-hydroxyl + 5'-phospho-(deoxyribonucleotide)m = (deoxyribonucleotide)n+m + AMP + beta-nicotinamide D-nucleotide.</text>
        <dbReference type="EC" id="6.5.1.2"/>
    </reaction>
</comment>
<dbReference type="InterPro" id="IPR003583">
    <property type="entry name" value="Hlx-hairpin-Hlx_DNA-bd_motif"/>
</dbReference>
<dbReference type="FunFam" id="2.40.50.140:FF:000012">
    <property type="entry name" value="DNA ligase"/>
    <property type="match status" value="1"/>
</dbReference>
<dbReference type="GO" id="GO:0003677">
    <property type="term" value="F:DNA binding"/>
    <property type="evidence" value="ECO:0007669"/>
    <property type="project" value="InterPro"/>
</dbReference>
<dbReference type="InterPro" id="IPR010994">
    <property type="entry name" value="RuvA_2-like"/>
</dbReference>
<dbReference type="PROSITE" id="PS50172">
    <property type="entry name" value="BRCT"/>
    <property type="match status" value="1"/>
</dbReference>
<dbReference type="InterPro" id="IPR004150">
    <property type="entry name" value="NAD_DNA_ligase_OB"/>
</dbReference>
<keyword evidence="12 15" id="KW-0464">Manganese</keyword>
<dbReference type="CDD" id="cd00114">
    <property type="entry name" value="LIGANc"/>
    <property type="match status" value="1"/>
</dbReference>
<keyword evidence="7 15" id="KW-0227">DNA damage</keyword>
<dbReference type="InterPro" id="IPR013839">
    <property type="entry name" value="DNAligase_adenylation"/>
</dbReference>
<evidence type="ECO:0000256" key="7">
    <source>
        <dbReference type="ARBA" id="ARBA00022763"/>
    </source>
</evidence>
<dbReference type="Pfam" id="PF14520">
    <property type="entry name" value="HHH_5"/>
    <property type="match status" value="1"/>
</dbReference>
<keyword evidence="5 15" id="KW-0235">DNA replication</keyword>
<dbReference type="SMART" id="SM00532">
    <property type="entry name" value="LIGANc"/>
    <property type="match status" value="1"/>
</dbReference>
<dbReference type="InterPro" id="IPR013840">
    <property type="entry name" value="DNAligase_N"/>
</dbReference>
<dbReference type="RefSeq" id="WP_096920051.1">
    <property type="nucleotide sequence ID" value="NZ_CP029487.1"/>
</dbReference>
<dbReference type="InterPro" id="IPR012340">
    <property type="entry name" value="NA-bd_OB-fold"/>
</dbReference>
<feature type="binding site" evidence="15">
    <location>
        <position position="287"/>
    </location>
    <ligand>
        <name>NAD(+)</name>
        <dbReference type="ChEBI" id="CHEBI:57540"/>
    </ligand>
</feature>
<dbReference type="EMBL" id="CP029487">
    <property type="protein sequence ID" value="QCT73060.1"/>
    <property type="molecule type" value="Genomic_DNA"/>
</dbReference>
<evidence type="ECO:0000313" key="18">
    <source>
        <dbReference type="Proteomes" id="UP000218387"/>
    </source>
</evidence>
<feature type="binding site" evidence="15">
    <location>
        <begin position="36"/>
        <end position="40"/>
    </location>
    <ligand>
        <name>NAD(+)</name>
        <dbReference type="ChEBI" id="CHEBI:57540"/>
    </ligand>
</feature>
<feature type="binding site" evidence="15">
    <location>
        <position position="423"/>
    </location>
    <ligand>
        <name>Zn(2+)</name>
        <dbReference type="ChEBI" id="CHEBI:29105"/>
    </ligand>
</feature>
<dbReference type="Gene3D" id="6.20.10.30">
    <property type="match status" value="1"/>
</dbReference>
<feature type="binding site" evidence="15">
    <location>
        <position position="137"/>
    </location>
    <ligand>
        <name>NAD(+)</name>
        <dbReference type="ChEBI" id="CHEBI:57540"/>
    </ligand>
</feature>
<dbReference type="SUPFAM" id="SSF50249">
    <property type="entry name" value="Nucleic acid-binding proteins"/>
    <property type="match status" value="1"/>
</dbReference>
<dbReference type="HAMAP" id="MF_01588">
    <property type="entry name" value="DNA_ligase_A"/>
    <property type="match status" value="1"/>
</dbReference>
<dbReference type="NCBIfam" id="NF005932">
    <property type="entry name" value="PRK07956.1"/>
    <property type="match status" value="1"/>
</dbReference>
<evidence type="ECO:0000256" key="9">
    <source>
        <dbReference type="ARBA" id="ARBA00022842"/>
    </source>
</evidence>
<keyword evidence="6 15" id="KW-0479">Metal-binding</keyword>
<evidence type="ECO:0000256" key="6">
    <source>
        <dbReference type="ARBA" id="ARBA00022723"/>
    </source>
</evidence>
<name>A0A4P9CBK8_EUBML</name>
<dbReference type="InterPro" id="IPR033136">
    <property type="entry name" value="DNA_ligase_CS"/>
</dbReference>
<dbReference type="FunFam" id="1.10.287.610:FF:000002">
    <property type="entry name" value="DNA ligase"/>
    <property type="match status" value="1"/>
</dbReference>
<evidence type="ECO:0000256" key="3">
    <source>
        <dbReference type="ARBA" id="ARBA00013308"/>
    </source>
</evidence>
<dbReference type="Pfam" id="PF03120">
    <property type="entry name" value="OB_DNA_ligase"/>
    <property type="match status" value="1"/>
</dbReference>
<dbReference type="Gene3D" id="1.10.287.610">
    <property type="entry name" value="Helix hairpin bin"/>
    <property type="match status" value="1"/>
</dbReference>
<keyword evidence="4 15" id="KW-0436">Ligase</keyword>
<evidence type="ECO:0000256" key="4">
    <source>
        <dbReference type="ARBA" id="ARBA00022598"/>
    </source>
</evidence>
<keyword evidence="10 15" id="KW-0520">NAD</keyword>
<dbReference type="EC" id="6.5.1.2" evidence="2 15"/>
<dbReference type="GO" id="GO:0003911">
    <property type="term" value="F:DNA ligase (NAD+) activity"/>
    <property type="evidence" value="ECO:0007669"/>
    <property type="project" value="UniProtKB-UniRule"/>
</dbReference>
<dbReference type="PROSITE" id="PS01056">
    <property type="entry name" value="DNA_LIGASE_N2"/>
    <property type="match status" value="1"/>
</dbReference>
<dbReference type="InterPro" id="IPR036420">
    <property type="entry name" value="BRCT_dom_sf"/>
</dbReference>
<evidence type="ECO:0000256" key="14">
    <source>
        <dbReference type="ARBA" id="ARBA00060881"/>
    </source>
</evidence>
<dbReference type="Proteomes" id="UP000218387">
    <property type="component" value="Chromosome"/>
</dbReference>
<comment type="similarity">
    <text evidence="14 15">Belongs to the NAD-dependent DNA ligase family. LigA subfamily.</text>
</comment>
<evidence type="ECO:0000256" key="12">
    <source>
        <dbReference type="ARBA" id="ARBA00023211"/>
    </source>
</evidence>
<dbReference type="CDD" id="cd17748">
    <property type="entry name" value="BRCT_DNA_ligase_like"/>
    <property type="match status" value="1"/>
</dbReference>
<dbReference type="SUPFAM" id="SSF52113">
    <property type="entry name" value="BRCT domain"/>
    <property type="match status" value="1"/>
</dbReference>
<dbReference type="GO" id="GO:0006260">
    <property type="term" value="P:DNA replication"/>
    <property type="evidence" value="ECO:0007669"/>
    <property type="project" value="UniProtKB-KW"/>
</dbReference>
<dbReference type="GO" id="GO:0006281">
    <property type="term" value="P:DNA repair"/>
    <property type="evidence" value="ECO:0007669"/>
    <property type="project" value="UniProtKB-KW"/>
</dbReference>
<dbReference type="InterPro" id="IPR001357">
    <property type="entry name" value="BRCT_dom"/>
</dbReference>
<keyword evidence="8 15" id="KW-0862">Zinc</keyword>
<feature type="binding site" evidence="15">
    <location>
        <position position="428"/>
    </location>
    <ligand>
        <name>Zn(2+)</name>
        <dbReference type="ChEBI" id="CHEBI:29105"/>
    </ligand>
</feature>
<comment type="cofactor">
    <cofactor evidence="15">
        <name>Mg(2+)</name>
        <dbReference type="ChEBI" id="CHEBI:18420"/>
    </cofactor>
    <cofactor evidence="15">
        <name>Mn(2+)</name>
        <dbReference type="ChEBI" id="CHEBI:29035"/>
    </cofactor>
</comment>
<accession>A0A4P9CBK8</accession>
<evidence type="ECO:0000256" key="1">
    <source>
        <dbReference type="ARBA" id="ARBA00004067"/>
    </source>
</evidence>
<evidence type="ECO:0000256" key="13">
    <source>
        <dbReference type="ARBA" id="ARBA00034005"/>
    </source>
</evidence>
<dbReference type="Gene3D" id="3.40.50.10190">
    <property type="entry name" value="BRCT domain"/>
    <property type="match status" value="1"/>
</dbReference>
<dbReference type="InterPro" id="IPR001679">
    <property type="entry name" value="DNA_ligase"/>
</dbReference>
<evidence type="ECO:0000259" key="16">
    <source>
        <dbReference type="PROSITE" id="PS50172"/>
    </source>
</evidence>
<dbReference type="AlphaFoldDB" id="A0A4P9CBK8"/>
<evidence type="ECO:0000256" key="10">
    <source>
        <dbReference type="ARBA" id="ARBA00023027"/>
    </source>
</evidence>
<reference evidence="17 18" key="1">
    <citation type="submission" date="2018-05" db="EMBL/GenBank/DDBJ databases">
        <title>Genome comparison of Eubacterium sp.</title>
        <authorList>
            <person name="Feng Y."/>
            <person name="Sanchez-Andrea I."/>
            <person name="Stams A.J.M."/>
            <person name="De Vos W.M."/>
        </authorList>
    </citation>
    <scope>NUCLEOTIDE SEQUENCE [LARGE SCALE GENOMIC DNA]</scope>
    <source>
        <strain evidence="17 18">YI</strain>
    </source>
</reference>
<dbReference type="GO" id="GO:0046872">
    <property type="term" value="F:metal ion binding"/>
    <property type="evidence" value="ECO:0007669"/>
    <property type="project" value="UniProtKB-KW"/>
</dbReference>
<proteinExistence type="inferred from homology"/>
<dbReference type="SMART" id="SM00278">
    <property type="entry name" value="HhH1"/>
    <property type="match status" value="3"/>
</dbReference>
<dbReference type="SMART" id="SM00292">
    <property type="entry name" value="BRCT"/>
    <property type="match status" value="1"/>
</dbReference>
<evidence type="ECO:0000256" key="2">
    <source>
        <dbReference type="ARBA" id="ARBA00012722"/>
    </source>
</evidence>
<keyword evidence="9 15" id="KW-0460">Magnesium</keyword>
<dbReference type="PANTHER" id="PTHR23389:SF9">
    <property type="entry name" value="DNA LIGASE"/>
    <property type="match status" value="1"/>
</dbReference>
<feature type="binding site" evidence="15">
    <location>
        <position position="114"/>
    </location>
    <ligand>
        <name>NAD(+)</name>
        <dbReference type="ChEBI" id="CHEBI:57540"/>
    </ligand>
</feature>
<dbReference type="NCBIfam" id="TIGR00575">
    <property type="entry name" value="dnlj"/>
    <property type="match status" value="1"/>
</dbReference>
<feature type="active site" description="N6-AMP-lysine intermediate" evidence="15">
    <location>
        <position position="116"/>
    </location>
</feature>
<evidence type="ECO:0000256" key="8">
    <source>
        <dbReference type="ARBA" id="ARBA00022833"/>
    </source>
</evidence>
<organism evidence="17 18">
    <name type="scientific">Eubacterium maltosivorans</name>
    <dbReference type="NCBI Taxonomy" id="2041044"/>
    <lineage>
        <taxon>Bacteria</taxon>
        <taxon>Bacillati</taxon>
        <taxon>Bacillota</taxon>
        <taxon>Clostridia</taxon>
        <taxon>Eubacteriales</taxon>
        <taxon>Eubacteriaceae</taxon>
        <taxon>Eubacterium</taxon>
    </lineage>
</organism>
<keyword evidence="11 15" id="KW-0234">DNA repair</keyword>
<dbReference type="Pfam" id="PF12826">
    <property type="entry name" value="HHH_2"/>
    <property type="match status" value="1"/>
</dbReference>
<evidence type="ECO:0000256" key="15">
    <source>
        <dbReference type="HAMAP-Rule" id="MF_01588"/>
    </source>
</evidence>
<feature type="binding site" evidence="15">
    <location>
        <position position="408"/>
    </location>
    <ligand>
        <name>Zn(2+)</name>
        <dbReference type="ChEBI" id="CHEBI:29105"/>
    </ligand>
</feature>
<evidence type="ECO:0000256" key="11">
    <source>
        <dbReference type="ARBA" id="ARBA00023204"/>
    </source>
</evidence>
<evidence type="ECO:0000256" key="5">
    <source>
        <dbReference type="ARBA" id="ARBA00022705"/>
    </source>
</evidence>
<dbReference type="Pfam" id="PF00533">
    <property type="entry name" value="BRCT"/>
    <property type="match status" value="1"/>
</dbReference>
<keyword evidence="18" id="KW-1185">Reference proteome</keyword>
<dbReference type="Gene3D" id="3.30.470.30">
    <property type="entry name" value="DNA ligase/mRNA capping enzyme"/>
    <property type="match status" value="1"/>
</dbReference>
<feature type="binding site" evidence="15">
    <location>
        <position position="405"/>
    </location>
    <ligand>
        <name>Zn(2+)</name>
        <dbReference type="ChEBI" id="CHEBI:29105"/>
    </ligand>
</feature>
<protein>
    <recommendedName>
        <fullName evidence="3 15">DNA ligase</fullName>
        <ecNumber evidence="2 15">6.5.1.2</ecNumber>
    </recommendedName>
    <alternativeName>
        <fullName evidence="15">Polydeoxyribonucleotide synthase [NAD(+)]</fullName>
    </alternativeName>
</protein>
<dbReference type="GO" id="GO:0005829">
    <property type="term" value="C:cytosol"/>
    <property type="evidence" value="ECO:0007669"/>
    <property type="project" value="TreeGrafter"/>
</dbReference>
<feature type="domain" description="BRCT" evidence="16">
    <location>
        <begin position="587"/>
        <end position="666"/>
    </location>
</feature>
<dbReference type="KEGG" id="emt:CPZ25_017565"/>
<comment type="function">
    <text evidence="1 15">DNA ligase that catalyzes the formation of phosphodiester linkages between 5'-phosphoryl and 3'-hydroxyl groups in double-stranded DNA using NAD as a coenzyme and as the energy source for the reaction. It is essential for DNA replication and repair of damaged DNA.</text>
</comment>
<dbReference type="Gene3D" id="2.40.50.140">
    <property type="entry name" value="Nucleic acid-binding proteins"/>
    <property type="match status" value="1"/>
</dbReference>
<dbReference type="InterPro" id="IPR004149">
    <property type="entry name" value="Znf_DNAligase_C4"/>
</dbReference>
<dbReference type="SUPFAM" id="SSF47781">
    <property type="entry name" value="RuvA domain 2-like"/>
    <property type="match status" value="1"/>
</dbReference>
<sequence length="666" mass="74036">MNEELKQAEAKISQLKKQIEENNVRYYDKDAPVIPDYEYDRMMRELISLETAYPQFLTPDSPSQRVGGAPSEAFEKVNYTTPKLSLSNAFNAGDLRDFDTRIRKVYPDVEYCVEHKFDGLTVVLDYENGLLARGSTRGDGVTGENVTQNLKTVKTIPLRLTEPVTLEVRGEVLIYKEDFEQLNAAREEQGEPLFANPRNAAAGSIRQLDPKLAAERPLDIFVFNLEYCENRTFETHKESFDFLTHCGFKTSEVKLYSSMEDIITYIEEMEHGGREALPYEIDGMVIKVNNLAERERLGDTSKSPRWAIAYKFSPEQTVTTVRDITVQVGRTGALTPVAELEPVLLAGSMISRATLHNEDYIIDKDIRIGDKVVIQKAGDVIPEVDHSIPEERTGAEVIFTMPTHCPVCGSKTYRVPGEAVTKCLNMDCPAQVFRKIVHFASRDAMNIDGMGPAVVRQLLDNELIHTIVDIYHVSNRREDLTGLEKMGEKSVDNLINAIEDSKSRPLSKVVFALGIPLVGANGAKILASHFGSMDALMEASEEELTEIYDIGGKMAVEIVDFFKTDANRRIVDGLREAGVNMTENTARATAELAGKTFVLTGTLPTMGRREAKEILESHGAKVSGSVSKKTDYVLAGENPGSKAEKAMSLDVPVIDEEAFKKMVGLE</sequence>